<dbReference type="PANTHER" id="PTHR33164">
    <property type="entry name" value="TRANSCRIPTIONAL REGULATOR, MARR FAMILY"/>
    <property type="match status" value="1"/>
</dbReference>
<evidence type="ECO:0000256" key="1">
    <source>
        <dbReference type="SAM" id="MobiDB-lite"/>
    </source>
</evidence>
<dbReference type="EMBL" id="BNAJ01000009">
    <property type="protein sequence ID" value="GHF54489.1"/>
    <property type="molecule type" value="Genomic_DNA"/>
</dbReference>
<dbReference type="InterPro" id="IPR036388">
    <property type="entry name" value="WH-like_DNA-bd_sf"/>
</dbReference>
<keyword evidence="4" id="KW-1185">Reference proteome</keyword>
<dbReference type="PANTHER" id="PTHR33164:SF99">
    <property type="entry name" value="MARR FAMILY REGULATORY PROTEIN"/>
    <property type="match status" value="1"/>
</dbReference>
<dbReference type="PRINTS" id="PR00598">
    <property type="entry name" value="HTHMARR"/>
</dbReference>
<evidence type="ECO:0000313" key="3">
    <source>
        <dbReference type="EMBL" id="GHF54489.1"/>
    </source>
</evidence>
<dbReference type="CDD" id="cd00090">
    <property type="entry name" value="HTH_ARSR"/>
    <property type="match status" value="1"/>
</dbReference>
<gene>
    <name evidence="3" type="ORF">GCM10017781_33500</name>
</gene>
<evidence type="ECO:0000259" key="2">
    <source>
        <dbReference type="PROSITE" id="PS50995"/>
    </source>
</evidence>
<comment type="caution">
    <text evidence="3">The sequence shown here is derived from an EMBL/GenBank/DDBJ whole genome shotgun (WGS) entry which is preliminary data.</text>
</comment>
<accession>A0ABQ3JR24</accession>
<reference evidence="4" key="1">
    <citation type="journal article" date="2019" name="Int. J. Syst. Evol. Microbiol.">
        <title>The Global Catalogue of Microorganisms (GCM) 10K type strain sequencing project: providing services to taxonomists for standard genome sequencing and annotation.</title>
        <authorList>
            <consortium name="The Broad Institute Genomics Platform"/>
            <consortium name="The Broad Institute Genome Sequencing Center for Infectious Disease"/>
            <person name="Wu L."/>
            <person name="Ma J."/>
        </authorList>
    </citation>
    <scope>NUCLEOTIDE SEQUENCE [LARGE SCALE GENOMIC DNA]</scope>
    <source>
        <strain evidence="4">CGMCC 1.18437</strain>
    </source>
</reference>
<dbReference type="InterPro" id="IPR036390">
    <property type="entry name" value="WH_DNA-bd_sf"/>
</dbReference>
<dbReference type="InterPro" id="IPR000835">
    <property type="entry name" value="HTH_MarR-typ"/>
</dbReference>
<sequence>MKRRDPSRPPPTPSLRRPTVDPAWEPLPPSLARWTGYALYWVTDLAGQLYATGMAAIGLQPPHVAILQILADEGPMNQNRLAARTRIDKAPLVGHLNVLETSGLVERRPHPTDRRAFEVHLTLTGRDKLAQAERVNADVTDRFFAPLAPDERRTLHALLTRLASSHPPHSGADHDPDRPTDP</sequence>
<dbReference type="SUPFAM" id="SSF46785">
    <property type="entry name" value="Winged helix' DNA-binding domain"/>
    <property type="match status" value="1"/>
</dbReference>
<dbReference type="InterPro" id="IPR011991">
    <property type="entry name" value="ArsR-like_HTH"/>
</dbReference>
<dbReference type="Gene3D" id="1.10.10.10">
    <property type="entry name" value="Winged helix-like DNA-binding domain superfamily/Winged helix DNA-binding domain"/>
    <property type="match status" value="1"/>
</dbReference>
<protein>
    <recommendedName>
        <fullName evidence="2">HTH marR-type domain-containing protein</fullName>
    </recommendedName>
</protein>
<evidence type="ECO:0000313" key="4">
    <source>
        <dbReference type="Proteomes" id="UP000619376"/>
    </source>
</evidence>
<dbReference type="PROSITE" id="PS50995">
    <property type="entry name" value="HTH_MARR_2"/>
    <property type="match status" value="1"/>
</dbReference>
<name>A0ABQ3JR24_9DEIO</name>
<dbReference type="InterPro" id="IPR039422">
    <property type="entry name" value="MarR/SlyA-like"/>
</dbReference>
<feature type="region of interest" description="Disordered" evidence="1">
    <location>
        <begin position="1"/>
        <end position="21"/>
    </location>
</feature>
<dbReference type="SMART" id="SM00347">
    <property type="entry name" value="HTH_MARR"/>
    <property type="match status" value="1"/>
</dbReference>
<dbReference type="Pfam" id="PF12802">
    <property type="entry name" value="MarR_2"/>
    <property type="match status" value="1"/>
</dbReference>
<feature type="domain" description="HTH marR-type" evidence="2">
    <location>
        <begin position="32"/>
        <end position="164"/>
    </location>
</feature>
<organism evidence="3 4">
    <name type="scientific">Deinococcus metalli</name>
    <dbReference type="NCBI Taxonomy" id="1141878"/>
    <lineage>
        <taxon>Bacteria</taxon>
        <taxon>Thermotogati</taxon>
        <taxon>Deinococcota</taxon>
        <taxon>Deinococci</taxon>
        <taxon>Deinococcales</taxon>
        <taxon>Deinococcaceae</taxon>
        <taxon>Deinococcus</taxon>
    </lineage>
</organism>
<proteinExistence type="predicted"/>
<dbReference type="Proteomes" id="UP000619376">
    <property type="component" value="Unassembled WGS sequence"/>
</dbReference>